<feature type="region of interest" description="Disordered" evidence="1">
    <location>
        <begin position="1"/>
        <end position="27"/>
    </location>
</feature>
<keyword evidence="2" id="KW-0472">Membrane</keyword>
<evidence type="ECO:0000256" key="1">
    <source>
        <dbReference type="SAM" id="MobiDB-lite"/>
    </source>
</evidence>
<proteinExistence type="predicted"/>
<feature type="compositionally biased region" description="Basic residues" evidence="1">
    <location>
        <begin position="1"/>
        <end position="15"/>
    </location>
</feature>
<accession>A0A382XA46</accession>
<sequence>MSQKKKKSGKTKKPNKSVAPSLNEDTMDEGKSNGIWHHWPWALLLLAVLYIVGGLMPPKAKTDLDYVAFGKLPILKGGRTKPLDSLARNSLRKISEREVVPLEGNAPDGSWGDLDKLKDTNDEGVYYRRWYQFNKRPKKLKATQWLMEVLFDPDKADKRFIFRVDHPDLAGEFNLHQKGVDLSGIQFFSFNQLREHLSKLESRSKAIAQIKQEQRDPHEKATIKLAGALHGYLQLRTG</sequence>
<keyword evidence="2" id="KW-0812">Transmembrane</keyword>
<name>A0A382XA46_9ZZZZ</name>
<dbReference type="AlphaFoldDB" id="A0A382XA46"/>
<reference evidence="3" key="1">
    <citation type="submission" date="2018-05" db="EMBL/GenBank/DDBJ databases">
        <authorList>
            <person name="Lanie J.A."/>
            <person name="Ng W.-L."/>
            <person name="Kazmierczak K.M."/>
            <person name="Andrzejewski T.M."/>
            <person name="Davidsen T.M."/>
            <person name="Wayne K.J."/>
            <person name="Tettelin H."/>
            <person name="Glass J.I."/>
            <person name="Rusch D."/>
            <person name="Podicherti R."/>
            <person name="Tsui H.-C.T."/>
            <person name="Winkler M.E."/>
        </authorList>
    </citation>
    <scope>NUCLEOTIDE SEQUENCE</scope>
</reference>
<protein>
    <submittedName>
        <fullName evidence="3">Uncharacterized protein</fullName>
    </submittedName>
</protein>
<organism evidence="3">
    <name type="scientific">marine metagenome</name>
    <dbReference type="NCBI Taxonomy" id="408172"/>
    <lineage>
        <taxon>unclassified sequences</taxon>
        <taxon>metagenomes</taxon>
        <taxon>ecological metagenomes</taxon>
    </lineage>
</organism>
<dbReference type="EMBL" id="UINC01166089">
    <property type="protein sequence ID" value="SVD67853.1"/>
    <property type="molecule type" value="Genomic_DNA"/>
</dbReference>
<gene>
    <name evidence="3" type="ORF">METZ01_LOCUS420707</name>
</gene>
<evidence type="ECO:0000256" key="2">
    <source>
        <dbReference type="SAM" id="Phobius"/>
    </source>
</evidence>
<feature type="non-terminal residue" evidence="3">
    <location>
        <position position="238"/>
    </location>
</feature>
<evidence type="ECO:0000313" key="3">
    <source>
        <dbReference type="EMBL" id="SVD67853.1"/>
    </source>
</evidence>
<feature type="transmembrane region" description="Helical" evidence="2">
    <location>
        <begin position="39"/>
        <end position="56"/>
    </location>
</feature>
<keyword evidence="2" id="KW-1133">Transmembrane helix</keyword>